<dbReference type="InterPro" id="IPR017868">
    <property type="entry name" value="Filamin/ABP280_repeat-like"/>
</dbReference>
<dbReference type="GO" id="GO:0005975">
    <property type="term" value="P:carbohydrate metabolic process"/>
    <property type="evidence" value="ECO:0007669"/>
    <property type="project" value="UniProtKB-ARBA"/>
</dbReference>
<evidence type="ECO:0000313" key="14">
    <source>
        <dbReference type="EMBL" id="KGJ72613.1"/>
    </source>
</evidence>
<evidence type="ECO:0000256" key="5">
    <source>
        <dbReference type="ARBA" id="ARBA00022825"/>
    </source>
</evidence>
<dbReference type="Gene3D" id="3.30.70.80">
    <property type="entry name" value="Peptidase S8 propeptide/proteinase inhibitor I9"/>
    <property type="match status" value="1"/>
</dbReference>
<keyword evidence="3" id="KW-0732">Signal</keyword>
<dbReference type="InterPro" id="IPR036852">
    <property type="entry name" value="Peptidase_S8/S53_dom_sf"/>
</dbReference>
<evidence type="ECO:0000256" key="9">
    <source>
        <dbReference type="SAM" id="MobiDB-lite"/>
    </source>
</evidence>
<organism evidence="14 15">
    <name type="scientific">Cryobacterium roopkundense</name>
    <dbReference type="NCBI Taxonomy" id="1001240"/>
    <lineage>
        <taxon>Bacteria</taxon>
        <taxon>Bacillati</taxon>
        <taxon>Actinomycetota</taxon>
        <taxon>Actinomycetes</taxon>
        <taxon>Micrococcales</taxon>
        <taxon>Microbacteriaceae</taxon>
        <taxon>Cryobacterium</taxon>
    </lineage>
</organism>
<dbReference type="InterPro" id="IPR023828">
    <property type="entry name" value="Peptidase_S8_Ser-AS"/>
</dbReference>
<evidence type="ECO:0000256" key="3">
    <source>
        <dbReference type="ARBA" id="ARBA00022729"/>
    </source>
</evidence>
<dbReference type="Pfam" id="PF00082">
    <property type="entry name" value="Peptidase_S8"/>
    <property type="match status" value="1"/>
</dbReference>
<evidence type="ECO:0008006" key="16">
    <source>
        <dbReference type="Google" id="ProtNLM"/>
    </source>
</evidence>
<dbReference type="PROSITE" id="PS00136">
    <property type="entry name" value="SUBTILASE_ASP"/>
    <property type="match status" value="1"/>
</dbReference>
<feature type="domain" description="PA" evidence="11">
    <location>
        <begin position="469"/>
        <end position="546"/>
    </location>
</feature>
<dbReference type="Gene3D" id="2.60.40.10">
    <property type="entry name" value="Immunoglobulins"/>
    <property type="match status" value="1"/>
</dbReference>
<name>A0A099J5C0_9MICO</name>
<feature type="compositionally biased region" description="Basic residues" evidence="9">
    <location>
        <begin position="1216"/>
        <end position="1225"/>
    </location>
</feature>
<evidence type="ECO:0000259" key="11">
    <source>
        <dbReference type="Pfam" id="PF02225"/>
    </source>
</evidence>
<dbReference type="InterPro" id="IPR013783">
    <property type="entry name" value="Ig-like_fold"/>
</dbReference>
<reference evidence="14 15" key="1">
    <citation type="submission" date="2014-08" db="EMBL/GenBank/DDBJ databases">
        <authorList>
            <person name="Sisinthy S."/>
        </authorList>
    </citation>
    <scope>NUCLEOTIDE SEQUENCE [LARGE SCALE GENOMIC DNA]</scope>
    <source>
        <strain evidence="14 15">RuG17</strain>
    </source>
</reference>
<evidence type="ECO:0000256" key="2">
    <source>
        <dbReference type="ARBA" id="ARBA00022670"/>
    </source>
</evidence>
<dbReference type="Gene3D" id="2.60.40.2310">
    <property type="match status" value="1"/>
</dbReference>
<dbReference type="SUPFAM" id="SSF52743">
    <property type="entry name" value="Subtilisin-like"/>
    <property type="match status" value="1"/>
</dbReference>
<evidence type="ECO:0000256" key="8">
    <source>
        <dbReference type="RuleBase" id="RU003355"/>
    </source>
</evidence>
<dbReference type="InterPro" id="IPR010259">
    <property type="entry name" value="S8pro/Inhibitor_I9"/>
</dbReference>
<feature type="domain" description="Inhibitor I9" evidence="12">
    <location>
        <begin position="71"/>
        <end position="169"/>
    </location>
</feature>
<feature type="active site" description="Charge relay system" evidence="6 7">
    <location>
        <position position="632"/>
    </location>
</feature>
<dbReference type="Pfam" id="PF17766">
    <property type="entry name" value="fn3_6"/>
    <property type="match status" value="1"/>
</dbReference>
<dbReference type="EMBL" id="JPXF01000063">
    <property type="protein sequence ID" value="KGJ72613.1"/>
    <property type="molecule type" value="Genomic_DNA"/>
</dbReference>
<dbReference type="STRING" id="1001240.GY21_14150"/>
<dbReference type="PROSITE" id="PS51892">
    <property type="entry name" value="SUBTILASE"/>
    <property type="match status" value="1"/>
</dbReference>
<feature type="domain" description="Peptidase S8/S53" evidence="10">
    <location>
        <begin position="199"/>
        <end position="684"/>
    </location>
</feature>
<evidence type="ECO:0000256" key="4">
    <source>
        <dbReference type="ARBA" id="ARBA00022801"/>
    </source>
</evidence>
<feature type="active site" description="Charge relay system" evidence="6 7">
    <location>
        <position position="208"/>
    </location>
</feature>
<dbReference type="InterPro" id="IPR037045">
    <property type="entry name" value="S8pro/Inhibitor_I9_sf"/>
</dbReference>
<dbReference type="AlphaFoldDB" id="A0A099J5C0"/>
<dbReference type="CDD" id="cd02120">
    <property type="entry name" value="PA_subtilisin_like"/>
    <property type="match status" value="1"/>
</dbReference>
<feature type="region of interest" description="Disordered" evidence="9">
    <location>
        <begin position="1205"/>
        <end position="1225"/>
    </location>
</feature>
<dbReference type="PROSITE" id="PS00138">
    <property type="entry name" value="SUBTILASE_SER"/>
    <property type="match status" value="1"/>
</dbReference>
<keyword evidence="5 7" id="KW-0720">Serine protease</keyword>
<dbReference type="GO" id="GO:0006508">
    <property type="term" value="P:proteolysis"/>
    <property type="evidence" value="ECO:0007669"/>
    <property type="project" value="UniProtKB-KW"/>
</dbReference>
<comment type="similarity">
    <text evidence="1 7 8">Belongs to the peptidase S8 family.</text>
</comment>
<evidence type="ECO:0000259" key="12">
    <source>
        <dbReference type="Pfam" id="PF05922"/>
    </source>
</evidence>
<dbReference type="Gene3D" id="3.50.30.30">
    <property type="match status" value="1"/>
</dbReference>
<proteinExistence type="inferred from homology"/>
<keyword evidence="4 7" id="KW-0378">Hydrolase</keyword>
<dbReference type="GO" id="GO:0004252">
    <property type="term" value="F:serine-type endopeptidase activity"/>
    <property type="evidence" value="ECO:0007669"/>
    <property type="project" value="UniProtKB-UniRule"/>
</dbReference>
<accession>A0A099J5C0</accession>
<evidence type="ECO:0000256" key="1">
    <source>
        <dbReference type="ARBA" id="ARBA00011073"/>
    </source>
</evidence>
<feature type="domain" description="Subtilisin-like protease fibronectin type-III" evidence="13">
    <location>
        <begin position="726"/>
        <end position="823"/>
    </location>
</feature>
<dbReference type="PANTHER" id="PTHR10795">
    <property type="entry name" value="PROPROTEIN CONVERTASE SUBTILISIN/KEXIN"/>
    <property type="match status" value="1"/>
</dbReference>
<keyword evidence="2 7" id="KW-0645">Protease</keyword>
<keyword evidence="15" id="KW-1185">Reference proteome</keyword>
<feature type="active site" description="Charge relay system" evidence="6 7">
    <location>
        <position position="299"/>
    </location>
</feature>
<dbReference type="InterPro" id="IPR041469">
    <property type="entry name" value="Subtilisin-like_FN3"/>
</dbReference>
<dbReference type="Gene3D" id="3.40.50.200">
    <property type="entry name" value="Peptidase S8/S53 domain"/>
    <property type="match status" value="1"/>
</dbReference>
<dbReference type="Pfam" id="PF05922">
    <property type="entry name" value="Inhibitor_I9"/>
    <property type="match status" value="1"/>
</dbReference>
<dbReference type="InterPro" id="IPR015500">
    <property type="entry name" value="Peptidase_S8_subtilisin-rel"/>
</dbReference>
<dbReference type="InterPro" id="IPR003137">
    <property type="entry name" value="PA_domain"/>
</dbReference>
<evidence type="ECO:0000313" key="15">
    <source>
        <dbReference type="Proteomes" id="UP000029864"/>
    </source>
</evidence>
<evidence type="ECO:0000256" key="6">
    <source>
        <dbReference type="PIRSR" id="PIRSR615500-1"/>
    </source>
</evidence>
<dbReference type="eggNOG" id="COG1404">
    <property type="taxonomic scope" value="Bacteria"/>
</dbReference>
<dbReference type="Proteomes" id="UP000029864">
    <property type="component" value="Unassembled WGS sequence"/>
</dbReference>
<evidence type="ECO:0000259" key="13">
    <source>
        <dbReference type="Pfam" id="PF17766"/>
    </source>
</evidence>
<comment type="caution">
    <text evidence="14">The sequence shown here is derived from an EMBL/GenBank/DDBJ whole genome shotgun (WGS) entry which is preliminary data.</text>
</comment>
<evidence type="ECO:0000256" key="7">
    <source>
        <dbReference type="PROSITE-ProRule" id="PRU01240"/>
    </source>
</evidence>
<dbReference type="InterPro" id="IPR023827">
    <property type="entry name" value="Peptidase_S8_Asp-AS"/>
</dbReference>
<dbReference type="InterPro" id="IPR000209">
    <property type="entry name" value="Peptidase_S8/S53_dom"/>
</dbReference>
<dbReference type="PROSITE" id="PS50194">
    <property type="entry name" value="FILAMIN_REPEAT"/>
    <property type="match status" value="1"/>
</dbReference>
<evidence type="ECO:0000259" key="10">
    <source>
        <dbReference type="Pfam" id="PF00082"/>
    </source>
</evidence>
<dbReference type="Pfam" id="PF02225">
    <property type="entry name" value="PA"/>
    <property type="match status" value="1"/>
</dbReference>
<dbReference type="PRINTS" id="PR00723">
    <property type="entry name" value="SUBTILISIN"/>
</dbReference>
<dbReference type="InterPro" id="IPR045051">
    <property type="entry name" value="SBT"/>
</dbReference>
<protein>
    <recommendedName>
        <fullName evidence="16">Serine protease</fullName>
    </recommendedName>
</protein>
<dbReference type="Gene3D" id="2.60.40.2700">
    <property type="match status" value="1"/>
</dbReference>
<gene>
    <name evidence="14" type="ORF">GY21_14150</name>
</gene>
<sequence>MDTLVKSVAGSHRAISGWLFDSLASALALGLVASSLVGGVAAMAAVAPPPSSTASAATGVGQPRTDLGAGRYIVTLNDSAAATYTGGVAGFVGTKPGAGKKFTAQTTAVAAYSTYLLDQQQKVAASVDARIGYSYTLALNGFAANLSAKQAVQLASLKNVATITPEGRAKTTEVRSPDFLGLTGANGVWDGTGGADRAGDGVVVGVLDTGIAPENPSFAGDRLGTDPGDEPYIDGDTIRFTKSDGGVFTGACTTGAQFGESDCTTKIVSARYFVDGYGAGNIGGPPIGEYLSPRDGFGHGSHTSSIAAGNLNVRPSVDGNDNYGVISGVAPAARIAVYKVCWSGQDPTSYFDDYCTYSDILSGIEQAVADGVDVLNYSIGGGPASTTVSPIDLAFLGAASAGIFVAAAGGNAGPGPSTLDNASPWITTLAAGSLPQSQATATLGDGSRYTGSSVSVFGADGTPVAAPLVRADLVATPGAADPLGCGANALDPTRVTGTVVLCRTDALPSTVKSAEVLRAGGVGMLLVNEIPGSVEAAVESVPSLHLDDSSWAPLVDYAATAQAEVSFAAGDLSGSMTPAPQVADFSSRGPVEADGSDILKPDVTAPGVSVLGAWRDPLFGTQPTWVYASGTSMATPHAAGLAALYLGEHPLATPAEIKSAMMTTAYNTVDPLGAPITDPFQQGAGHVDPTKYLDPGLLYLNGPADWYAYMQGIGYDVGVTPIDASELNLASIAIGSLSGTQTITRTVTSASAGEFTVEPVTIPGVTTVVAPRSMTFGAAGETQSYTVTFTRTDAAFGQFATGSLDWVSYAGASRLVVHSPVAVRPIRLPFVAPAVVEGAGITGAVDVTVTPGDSGDVPLRLSGLAPGVRIPNPADPADPHTGRGKTAEQFTYDLEMPDATALARFDLDGLVEASDLDLVIYQLDGPGGTPSNLWGSWSLAANERVELMAPIPGYYRVLVNVFSGASAFDVTTFLVPSAAGEGALAATPPVLAAQSGVPTTYSLSWSGLTPQTGYLGLVNYTGTVDPSGLEATTTVFVQAGQAPAPVNMVLPSITGKAEVGHTLRAHPGEWTPDGLTYGFQWQADGVDIPNATAKRYRVGKAAGGKTVAVVVTASKPGLATSSATSAGIAVKFTSKTTIRLKPAVASSSQRVKVKVAVVSDEPVQGEEVTVTVARQRYTVTLNSHGAATVRLAPLHPGRYTVSARFPGNDRVSASKSPKRTLRVEG</sequence>